<feature type="compositionally biased region" description="Polar residues" evidence="1">
    <location>
        <begin position="20"/>
        <end position="32"/>
    </location>
</feature>
<evidence type="ECO:0000313" key="2">
    <source>
        <dbReference type="EMBL" id="CEK98924.1"/>
    </source>
</evidence>
<sequence>HEVAMYAGVEPSGNFHDHSSLTQSAPAHSQTFHLSNSHHQQHSLLERLAKSSSGLGSSCNLNTPNVTTNSGSCGTDYT</sequence>
<evidence type="ECO:0000256" key="1">
    <source>
        <dbReference type="SAM" id="MobiDB-lite"/>
    </source>
</evidence>
<reference evidence="2" key="1">
    <citation type="submission" date="2014-12" db="EMBL/GenBank/DDBJ databases">
        <title>Insight into the proteome of Arion vulgaris.</title>
        <authorList>
            <person name="Aradska J."/>
            <person name="Bulat T."/>
            <person name="Smidak R."/>
            <person name="Sarate P."/>
            <person name="Gangsoo J."/>
            <person name="Sialana F."/>
            <person name="Bilban M."/>
            <person name="Lubec G."/>
        </authorList>
    </citation>
    <scope>NUCLEOTIDE SEQUENCE</scope>
    <source>
        <tissue evidence="2">Skin</tissue>
    </source>
</reference>
<organism evidence="2">
    <name type="scientific">Arion vulgaris</name>
    <dbReference type="NCBI Taxonomy" id="1028688"/>
    <lineage>
        <taxon>Eukaryota</taxon>
        <taxon>Metazoa</taxon>
        <taxon>Spiralia</taxon>
        <taxon>Lophotrochozoa</taxon>
        <taxon>Mollusca</taxon>
        <taxon>Gastropoda</taxon>
        <taxon>Heterobranchia</taxon>
        <taxon>Euthyneura</taxon>
        <taxon>Panpulmonata</taxon>
        <taxon>Eupulmonata</taxon>
        <taxon>Stylommatophora</taxon>
        <taxon>Helicina</taxon>
        <taxon>Arionoidea</taxon>
        <taxon>Arionidae</taxon>
        <taxon>Arion</taxon>
    </lineage>
</organism>
<feature type="non-terminal residue" evidence="2">
    <location>
        <position position="1"/>
    </location>
</feature>
<feature type="compositionally biased region" description="Polar residues" evidence="1">
    <location>
        <begin position="63"/>
        <end position="78"/>
    </location>
</feature>
<feature type="compositionally biased region" description="Low complexity" evidence="1">
    <location>
        <begin position="51"/>
        <end position="62"/>
    </location>
</feature>
<feature type="non-terminal residue" evidence="2">
    <location>
        <position position="78"/>
    </location>
</feature>
<proteinExistence type="predicted"/>
<accession>A0A0B7C0D7</accession>
<name>A0A0B7C0D7_9EUPU</name>
<dbReference type="AlphaFoldDB" id="A0A0B7C0D7"/>
<dbReference type="EMBL" id="HACG01052053">
    <property type="protein sequence ID" value="CEK98924.1"/>
    <property type="molecule type" value="Transcribed_RNA"/>
</dbReference>
<feature type="region of interest" description="Disordered" evidence="1">
    <location>
        <begin position="1"/>
        <end position="78"/>
    </location>
</feature>
<gene>
    <name evidence="2" type="primary">ORF219978</name>
</gene>
<protein>
    <submittedName>
        <fullName evidence="2">Uncharacterized protein</fullName>
    </submittedName>
</protein>